<comment type="similarity">
    <text evidence="1">Belongs to the membrane fusion protein (MFP) (TC 8.A.1) family.</text>
</comment>
<dbReference type="NCBIfam" id="TIGR01730">
    <property type="entry name" value="RND_mfp"/>
    <property type="match status" value="1"/>
</dbReference>
<dbReference type="Gene3D" id="2.40.50.100">
    <property type="match status" value="1"/>
</dbReference>
<dbReference type="Gene3D" id="2.40.420.20">
    <property type="match status" value="1"/>
</dbReference>
<sequence length="460" mass="48838">MPSVSTTHGSQDDRARNRESRTPDQLGAMRARRPHHKARRGGRLIVVPWFMPSRDEGKGAGSLQSVWMAFVVVALLALGCTIAMAEERPSAVSVVTARESVLTDRVRVVGSLVAREESIVKVDLADVRIVAVEAEAGDIVQQGDVLARLDATLINIEQSANAARLARADAAIKQVESQIEDAALAHVQARADMERSKQLSAKGFAAEETFELRQTTLKRAASALALAQQSLWVAQADRRVIVAEGQEIAARLARTVIASPTDGRILRRTARLGALTSASGEPLFVIAENGEIELDAEVPEADFARLAVGQAAGIVVLGRGTPLEGRVRLLAPELQAGSRLGRARISLPQAGNLSVGAFARGEVDIERRGGVFLPATALSDRAGKVTAQVVEDGTVVVRILETGLRTAGLVEIRSGVEAGETVVLRAGNFLVEGDRVAPVEVDYPMAAPSERPILTSDAAQ</sequence>
<evidence type="ECO:0000259" key="5">
    <source>
        <dbReference type="Pfam" id="PF25954"/>
    </source>
</evidence>
<proteinExistence type="inferred from homology"/>
<dbReference type="PANTHER" id="PTHR30469">
    <property type="entry name" value="MULTIDRUG RESISTANCE PROTEIN MDTA"/>
    <property type="match status" value="1"/>
</dbReference>
<dbReference type="RefSeq" id="WP_183206338.1">
    <property type="nucleotide sequence ID" value="NZ_JAAAMM010000001.1"/>
</dbReference>
<dbReference type="GO" id="GO:1990281">
    <property type="term" value="C:efflux pump complex"/>
    <property type="evidence" value="ECO:0007669"/>
    <property type="project" value="TreeGrafter"/>
</dbReference>
<protein>
    <submittedName>
        <fullName evidence="6">RND family efflux transporter MFP subunit</fullName>
    </submittedName>
</protein>
<evidence type="ECO:0000256" key="1">
    <source>
        <dbReference type="ARBA" id="ARBA00009477"/>
    </source>
</evidence>
<dbReference type="AlphaFoldDB" id="A0A7W6HB72"/>
<dbReference type="PANTHER" id="PTHR30469:SF15">
    <property type="entry name" value="HLYD FAMILY OF SECRETION PROTEINS"/>
    <property type="match status" value="1"/>
</dbReference>
<feature type="region of interest" description="Disordered" evidence="3">
    <location>
        <begin position="1"/>
        <end position="39"/>
    </location>
</feature>
<feature type="transmembrane region" description="Helical" evidence="4">
    <location>
        <begin position="66"/>
        <end position="85"/>
    </location>
</feature>
<keyword evidence="4" id="KW-0812">Transmembrane</keyword>
<dbReference type="GO" id="GO:0015562">
    <property type="term" value="F:efflux transmembrane transporter activity"/>
    <property type="evidence" value="ECO:0007669"/>
    <property type="project" value="TreeGrafter"/>
</dbReference>
<feature type="compositionally biased region" description="Basic and acidic residues" evidence="3">
    <location>
        <begin position="10"/>
        <end position="22"/>
    </location>
</feature>
<dbReference type="Proteomes" id="UP000588647">
    <property type="component" value="Unassembled WGS sequence"/>
</dbReference>
<reference evidence="6 7" key="1">
    <citation type="submission" date="2020-08" db="EMBL/GenBank/DDBJ databases">
        <title>Genomic Encyclopedia of Type Strains, Phase IV (KMG-IV): sequencing the most valuable type-strain genomes for metagenomic binning, comparative biology and taxonomic classification.</title>
        <authorList>
            <person name="Goeker M."/>
        </authorList>
    </citation>
    <scope>NUCLEOTIDE SEQUENCE [LARGE SCALE GENOMIC DNA]</scope>
    <source>
        <strain evidence="6 7">DSM 103570</strain>
    </source>
</reference>
<keyword evidence="4" id="KW-1133">Transmembrane helix</keyword>
<dbReference type="InterPro" id="IPR006143">
    <property type="entry name" value="RND_pump_MFP"/>
</dbReference>
<keyword evidence="7" id="KW-1185">Reference proteome</keyword>
<evidence type="ECO:0000256" key="3">
    <source>
        <dbReference type="SAM" id="MobiDB-lite"/>
    </source>
</evidence>
<evidence type="ECO:0000256" key="4">
    <source>
        <dbReference type="SAM" id="Phobius"/>
    </source>
</evidence>
<dbReference type="Gene3D" id="2.40.30.170">
    <property type="match status" value="1"/>
</dbReference>
<keyword evidence="4" id="KW-0472">Membrane</keyword>
<dbReference type="SUPFAM" id="SSF111369">
    <property type="entry name" value="HlyD-like secretion proteins"/>
    <property type="match status" value="1"/>
</dbReference>
<gene>
    <name evidence="6" type="ORF">GGR03_000908</name>
</gene>
<keyword evidence="2" id="KW-0175">Coiled coil</keyword>
<comment type="caution">
    <text evidence="6">The sequence shown here is derived from an EMBL/GenBank/DDBJ whole genome shotgun (WGS) entry which is preliminary data.</text>
</comment>
<dbReference type="Pfam" id="PF25954">
    <property type="entry name" value="Beta-barrel_RND_2"/>
    <property type="match status" value="1"/>
</dbReference>
<evidence type="ECO:0000256" key="2">
    <source>
        <dbReference type="SAM" id="Coils"/>
    </source>
</evidence>
<organism evidence="6 7">
    <name type="scientific">Aurantimonas endophytica</name>
    <dbReference type="NCBI Taxonomy" id="1522175"/>
    <lineage>
        <taxon>Bacteria</taxon>
        <taxon>Pseudomonadati</taxon>
        <taxon>Pseudomonadota</taxon>
        <taxon>Alphaproteobacteria</taxon>
        <taxon>Hyphomicrobiales</taxon>
        <taxon>Aurantimonadaceae</taxon>
        <taxon>Aurantimonas</taxon>
    </lineage>
</organism>
<name>A0A7W6HB72_9HYPH</name>
<dbReference type="Gene3D" id="1.10.287.470">
    <property type="entry name" value="Helix hairpin bin"/>
    <property type="match status" value="1"/>
</dbReference>
<evidence type="ECO:0000313" key="6">
    <source>
        <dbReference type="EMBL" id="MBB4001861.1"/>
    </source>
</evidence>
<dbReference type="InterPro" id="IPR058792">
    <property type="entry name" value="Beta-barrel_RND_2"/>
</dbReference>
<feature type="domain" description="CusB-like beta-barrel" evidence="5">
    <location>
        <begin position="294"/>
        <end position="361"/>
    </location>
</feature>
<evidence type="ECO:0000313" key="7">
    <source>
        <dbReference type="Proteomes" id="UP000588647"/>
    </source>
</evidence>
<feature type="compositionally biased region" description="Basic residues" evidence="3">
    <location>
        <begin position="30"/>
        <end position="39"/>
    </location>
</feature>
<dbReference type="EMBL" id="JACIEM010000001">
    <property type="protein sequence ID" value="MBB4001861.1"/>
    <property type="molecule type" value="Genomic_DNA"/>
</dbReference>
<feature type="coiled-coil region" evidence="2">
    <location>
        <begin position="165"/>
        <end position="192"/>
    </location>
</feature>
<accession>A0A7W6HB72</accession>